<accession>A0A1Y2K9A8</accession>
<keyword evidence="3" id="KW-0732">Signal</keyword>
<evidence type="ECO:0000313" key="7">
    <source>
        <dbReference type="Proteomes" id="UP000194003"/>
    </source>
</evidence>
<dbReference type="Gene3D" id="3.30.70.60">
    <property type="match status" value="1"/>
</dbReference>
<gene>
    <name evidence="6" type="ORF">MAIT1_04447</name>
</gene>
<dbReference type="PANTHER" id="PTHR30024:SF47">
    <property type="entry name" value="TAURINE-BINDING PERIPLASMIC PROTEIN"/>
    <property type="match status" value="1"/>
</dbReference>
<evidence type="ECO:0000259" key="5">
    <source>
        <dbReference type="Pfam" id="PF09084"/>
    </source>
</evidence>
<evidence type="ECO:0000313" key="6">
    <source>
        <dbReference type="EMBL" id="OSM07334.1"/>
    </source>
</evidence>
<keyword evidence="4" id="KW-1133">Transmembrane helix</keyword>
<dbReference type="PANTHER" id="PTHR30024">
    <property type="entry name" value="ALIPHATIC SULFONATES-BINDING PROTEIN-RELATED"/>
    <property type="match status" value="1"/>
</dbReference>
<dbReference type="GO" id="GO:0043107">
    <property type="term" value="P:type IV pilus-dependent motility"/>
    <property type="evidence" value="ECO:0007669"/>
    <property type="project" value="InterPro"/>
</dbReference>
<keyword evidence="4" id="KW-0472">Membrane</keyword>
<comment type="similarity">
    <text evidence="2">Belongs to the bacterial solute-binding protein SsuA/TauA family.</text>
</comment>
<proteinExistence type="inferred from homology"/>
<feature type="domain" description="SsuA/THI5-like" evidence="5">
    <location>
        <begin position="224"/>
        <end position="418"/>
    </location>
</feature>
<dbReference type="GO" id="GO:0043683">
    <property type="term" value="P:type IV pilus assembly"/>
    <property type="evidence" value="ECO:0007669"/>
    <property type="project" value="InterPro"/>
</dbReference>
<dbReference type="GO" id="GO:0042597">
    <property type="term" value="C:periplasmic space"/>
    <property type="evidence" value="ECO:0007669"/>
    <property type="project" value="UniProtKB-SubCell"/>
</dbReference>
<dbReference type="OrthoDB" id="7374754at2"/>
<dbReference type="EMBL" id="LVJN01000014">
    <property type="protein sequence ID" value="OSM07334.1"/>
    <property type="molecule type" value="Genomic_DNA"/>
</dbReference>
<dbReference type="AlphaFoldDB" id="A0A1Y2K9A8"/>
<evidence type="ECO:0000256" key="2">
    <source>
        <dbReference type="ARBA" id="ARBA00010742"/>
    </source>
</evidence>
<dbReference type="InterPro" id="IPR014717">
    <property type="entry name" value="Transl_elong_EF1B/ribsomal_bS6"/>
</dbReference>
<dbReference type="SUPFAM" id="SSF53850">
    <property type="entry name" value="Periplasmic binding protein-like II"/>
    <property type="match status" value="1"/>
</dbReference>
<dbReference type="RefSeq" id="WP_085440346.1">
    <property type="nucleotide sequence ID" value="NZ_LVJN01000014.1"/>
</dbReference>
<dbReference type="Proteomes" id="UP000194003">
    <property type="component" value="Unassembled WGS sequence"/>
</dbReference>
<name>A0A1Y2K9A8_9PROT</name>
<reference evidence="6 7" key="1">
    <citation type="journal article" date="2016" name="BMC Genomics">
        <title>Combined genomic and structural analyses of a cultured magnetotactic bacterium reveals its niche adaptation to a dynamic environment.</title>
        <authorList>
            <person name="Araujo A.C."/>
            <person name="Morillo V."/>
            <person name="Cypriano J."/>
            <person name="Teixeira L.C."/>
            <person name="Leao P."/>
            <person name="Lyra S."/>
            <person name="Almeida L.G."/>
            <person name="Bazylinski D.A."/>
            <person name="Vasconcellos A.T."/>
            <person name="Abreu F."/>
            <person name="Lins U."/>
        </authorList>
    </citation>
    <scope>NUCLEOTIDE SEQUENCE [LARGE SCALE GENOMIC DNA]</scope>
    <source>
        <strain evidence="6 7">IT-1</strain>
    </source>
</reference>
<dbReference type="InterPro" id="IPR007445">
    <property type="entry name" value="PilO"/>
</dbReference>
<dbReference type="STRING" id="1434232.MAIT1_04447"/>
<organism evidence="6 7">
    <name type="scientific">Magnetofaba australis IT-1</name>
    <dbReference type="NCBI Taxonomy" id="1434232"/>
    <lineage>
        <taxon>Bacteria</taxon>
        <taxon>Pseudomonadati</taxon>
        <taxon>Pseudomonadota</taxon>
        <taxon>Magnetococcia</taxon>
        <taxon>Magnetococcales</taxon>
        <taxon>Magnetococcaceae</taxon>
        <taxon>Magnetofaba</taxon>
    </lineage>
</organism>
<keyword evidence="4" id="KW-0812">Transmembrane</keyword>
<comment type="subcellular location">
    <subcellularLocation>
        <location evidence="1">Periplasm</location>
    </subcellularLocation>
</comment>
<protein>
    <submittedName>
        <fullName evidence="6">Putative nitrate/sulfonate/bicarbonate ABC transporter periplasmic protein</fullName>
    </submittedName>
</protein>
<comment type="caution">
    <text evidence="6">The sequence shown here is derived from an EMBL/GenBank/DDBJ whole genome shotgun (WGS) entry which is preliminary data.</text>
</comment>
<dbReference type="Pfam" id="PF09084">
    <property type="entry name" value="NMT1"/>
    <property type="match status" value="1"/>
</dbReference>
<dbReference type="InterPro" id="IPR015168">
    <property type="entry name" value="SsuA/THI5"/>
</dbReference>
<evidence type="ECO:0000256" key="4">
    <source>
        <dbReference type="SAM" id="Phobius"/>
    </source>
</evidence>
<dbReference type="Gene3D" id="3.40.190.10">
    <property type="entry name" value="Periplasmic binding protein-like II"/>
    <property type="match status" value="1"/>
</dbReference>
<keyword evidence="7" id="KW-1185">Reference proteome</keyword>
<evidence type="ECO:0000256" key="1">
    <source>
        <dbReference type="ARBA" id="ARBA00004418"/>
    </source>
</evidence>
<dbReference type="Pfam" id="PF04350">
    <property type="entry name" value="PilO"/>
    <property type="match status" value="1"/>
</dbReference>
<evidence type="ECO:0000256" key="3">
    <source>
        <dbReference type="ARBA" id="ARBA00022729"/>
    </source>
</evidence>
<sequence length="514" mass="57655">MIVQAYKNLKPSDRRALHLCVAFLVVIGGYVNVVEPLLQRFEAVAAKQEKLEKKRREYARNVRMLPRREAKLNAYRQEMAQFALRFPALQPSSTELETVRTIPELMRYARLSGVLVKEIRPLASSTQSGYVDLPFELRVNATNYDDFQRFLYYLEASGRLLIVTDLDVKADLKGARKGLDRFQARVKFSNVLKHADEEAFASALPDLGRRAETLRILLPKRPWHAPLLLAAERLNAEQGNRIKLEFIEDAISAESMLLGANVDGVVMSLTRFLNAISRGMELKALTVLSHGAAQRGVVASWESGIQSVSQLQGRAIGVEKGGVGRFHLFVALQQAGLSLDAVRMVEVSPQDVTRAVSNNLLDAGVTEGRFLRQATANGGARLIPPPDDRRLDTLYVLAVPQERLESQRKPLMALLSAIVESGERLADPALLSRLLTGWRFDADVAQQDLNGVHFYDVASLRARWSSSGMAEPLAVRERYFQESRLQFPDLRQTDPFLFEWLSEALDPKRARVAR</sequence>
<feature type="transmembrane region" description="Helical" evidence="4">
    <location>
        <begin position="16"/>
        <end position="33"/>
    </location>
</feature>